<evidence type="ECO:0000313" key="2">
    <source>
        <dbReference type="EMBL" id="AHH13175.1"/>
    </source>
</evidence>
<proteinExistence type="predicted"/>
<feature type="region of interest" description="Disordered" evidence="1">
    <location>
        <begin position="1"/>
        <end position="43"/>
    </location>
</feature>
<gene>
    <name evidence="2" type="ORF">BHO_0127201</name>
</gene>
<keyword evidence="2" id="KW-0614">Plasmid</keyword>
<evidence type="ECO:0000256" key="1">
    <source>
        <dbReference type="SAM" id="MobiDB-lite"/>
    </source>
</evidence>
<sequence>MVLKDEGTHDAGDANKASDGSTVRGANAGDAGKLFDGNTGSCS</sequence>
<feature type="compositionally biased region" description="Basic and acidic residues" evidence="1">
    <location>
        <begin position="1"/>
        <end position="13"/>
    </location>
</feature>
<geneLocation type="plasmid" evidence="2">
    <name>unnamed</name>
</geneLocation>
<organism evidence="2">
    <name type="scientific">Borrelia hermsii YBT</name>
    <dbReference type="NCBI Taxonomy" id="1313295"/>
    <lineage>
        <taxon>Bacteria</taxon>
        <taxon>Pseudomonadati</taxon>
        <taxon>Spirochaetota</taxon>
        <taxon>Spirochaetia</taxon>
        <taxon>Spirochaetales</taxon>
        <taxon>Borreliaceae</taxon>
        <taxon>Borrelia</taxon>
    </lineage>
</organism>
<name>W5T1Q4_BORHE</name>
<protein>
    <submittedName>
        <fullName evidence="2">Variable outer membrane protein</fullName>
    </submittedName>
</protein>
<dbReference type="EMBL" id="CP005713">
    <property type="protein sequence ID" value="AHH13175.1"/>
    <property type="molecule type" value="Genomic_DNA"/>
</dbReference>
<dbReference type="AlphaFoldDB" id="W5T1Q4"/>
<reference evidence="2" key="1">
    <citation type="submission" date="2013-04" db="EMBL/GenBank/DDBJ databases">
        <title>Comparative Genomics of Relapsing Fever Spirochetes.</title>
        <authorList>
            <person name="Schwan T.G."/>
            <person name="Raffel S.J."/>
            <person name="Porcella S.F."/>
            <person name="Martens C.A."/>
            <person name="Bruno D.P."/>
            <person name="Ricklefs S.M."/>
            <person name="Barbian K.B."/>
        </authorList>
    </citation>
    <scope>NUCLEOTIDE SEQUENCE</scope>
    <source>
        <strain evidence="2">YBT</strain>
        <plasmid evidence="2">unnamed</plasmid>
    </source>
</reference>
<dbReference type="HOGENOM" id="CLU_3230488_0_0_12"/>
<accession>W5T1Q4</accession>